<dbReference type="InterPro" id="IPR000727">
    <property type="entry name" value="T_SNARE_dom"/>
</dbReference>
<name>A0A4Q1BRI2_TREME</name>
<keyword evidence="7" id="KW-1185">Reference proteome</keyword>
<dbReference type="SMART" id="SM00503">
    <property type="entry name" value="SynN"/>
    <property type="match status" value="1"/>
</dbReference>
<dbReference type="Gene3D" id="1.20.58.70">
    <property type="match status" value="1"/>
</dbReference>
<dbReference type="GO" id="GO:0000149">
    <property type="term" value="F:SNARE binding"/>
    <property type="evidence" value="ECO:0007669"/>
    <property type="project" value="TreeGrafter"/>
</dbReference>
<dbReference type="Gene3D" id="1.20.5.110">
    <property type="match status" value="1"/>
</dbReference>
<evidence type="ECO:0000259" key="5">
    <source>
        <dbReference type="PROSITE" id="PS50192"/>
    </source>
</evidence>
<dbReference type="PANTHER" id="PTHR19957:SF38">
    <property type="entry name" value="LD27581P"/>
    <property type="match status" value="1"/>
</dbReference>
<sequence length="280" mass="31138">MSFNDLERGEASQPLLRATTDPDTAFTTLKDSVSIQIFKIQSNVQGIQRAVDKLGGPQDGPALRTSLHNLTEATREMIKKSTEDVKTLAAFPTGGPGQGQRKPIQTKLSKEFTVALTAFQKVQRASAERQRTSVETQKRQVDRMVEDAEHDEPRSSVELEQVQTQQHVPQVSTQELEFQETLIAEREAEIREIESGIHELNDIFRDLGTIVVEQGGLIDNIESNIVSVAQNTSSAAEELTTAHEYQRKAGRRMACLLIILVVVVLVILLARVWANEKILS</sequence>
<dbReference type="CDD" id="cd15840">
    <property type="entry name" value="SNARE_Qa"/>
    <property type="match status" value="1"/>
</dbReference>
<dbReference type="OrthoDB" id="364348at2759"/>
<dbReference type="Pfam" id="PF14523">
    <property type="entry name" value="Syntaxin_2"/>
    <property type="match status" value="1"/>
</dbReference>
<comment type="caution">
    <text evidence="6">The sequence shown here is derived from an EMBL/GenBank/DDBJ whole genome shotgun (WGS) entry which is preliminary data.</text>
</comment>
<feature type="region of interest" description="Disordered" evidence="3">
    <location>
        <begin position="125"/>
        <end position="156"/>
    </location>
</feature>
<dbReference type="PROSITE" id="PS00914">
    <property type="entry name" value="SYNTAXIN"/>
    <property type="match status" value="1"/>
</dbReference>
<evidence type="ECO:0000256" key="2">
    <source>
        <dbReference type="RuleBase" id="RU003858"/>
    </source>
</evidence>
<dbReference type="InterPro" id="IPR010989">
    <property type="entry name" value="SNARE"/>
</dbReference>
<dbReference type="PROSITE" id="PS50192">
    <property type="entry name" value="T_SNARE"/>
    <property type="match status" value="1"/>
</dbReference>
<dbReference type="FunCoup" id="A0A4Q1BRI2">
    <property type="interactions" value="234"/>
</dbReference>
<comment type="similarity">
    <text evidence="1 2">Belongs to the syntaxin family.</text>
</comment>
<gene>
    <name evidence="6" type="ORF">M231_02036</name>
</gene>
<feature type="domain" description="T-SNARE coiled-coil homology" evidence="5">
    <location>
        <begin position="180"/>
        <end position="242"/>
    </location>
</feature>
<dbReference type="EMBL" id="SDIL01000016">
    <property type="protein sequence ID" value="RXK40581.1"/>
    <property type="molecule type" value="Genomic_DNA"/>
</dbReference>
<evidence type="ECO:0000256" key="4">
    <source>
        <dbReference type="SAM" id="Phobius"/>
    </source>
</evidence>
<accession>A0A4Q1BRI2</accession>
<dbReference type="InterPro" id="IPR006011">
    <property type="entry name" value="Syntaxin_N"/>
</dbReference>
<evidence type="ECO:0000256" key="1">
    <source>
        <dbReference type="ARBA" id="ARBA00009063"/>
    </source>
</evidence>
<dbReference type="FunFam" id="1.20.5.110:FF:000059">
    <property type="entry name" value="Related to syntaxin 12"/>
    <property type="match status" value="1"/>
</dbReference>
<dbReference type="GO" id="GO:0048278">
    <property type="term" value="P:vesicle docking"/>
    <property type="evidence" value="ECO:0007669"/>
    <property type="project" value="TreeGrafter"/>
</dbReference>
<dbReference type="PANTHER" id="PTHR19957">
    <property type="entry name" value="SYNTAXIN"/>
    <property type="match status" value="1"/>
</dbReference>
<evidence type="ECO:0000313" key="6">
    <source>
        <dbReference type="EMBL" id="RXK40581.1"/>
    </source>
</evidence>
<dbReference type="GO" id="GO:0031201">
    <property type="term" value="C:SNARE complex"/>
    <property type="evidence" value="ECO:0007669"/>
    <property type="project" value="TreeGrafter"/>
</dbReference>
<dbReference type="GO" id="GO:0006886">
    <property type="term" value="P:intracellular protein transport"/>
    <property type="evidence" value="ECO:0007669"/>
    <property type="project" value="InterPro"/>
</dbReference>
<dbReference type="InParanoid" id="A0A4Q1BRI2"/>
<dbReference type="InterPro" id="IPR045242">
    <property type="entry name" value="Syntaxin"/>
</dbReference>
<feature type="transmembrane region" description="Helical" evidence="4">
    <location>
        <begin position="254"/>
        <end position="274"/>
    </location>
</feature>
<proteinExistence type="inferred from homology"/>
<dbReference type="Pfam" id="PF05739">
    <property type="entry name" value="SNARE"/>
    <property type="match status" value="1"/>
</dbReference>
<dbReference type="SMART" id="SM00397">
    <property type="entry name" value="t_SNARE"/>
    <property type="match status" value="1"/>
</dbReference>
<feature type="compositionally biased region" description="Basic and acidic residues" evidence="3">
    <location>
        <begin position="126"/>
        <end position="156"/>
    </location>
</feature>
<reference evidence="6 7" key="1">
    <citation type="submission" date="2016-06" db="EMBL/GenBank/DDBJ databases">
        <title>Evolution of pathogenesis and genome organization in the Tremellales.</title>
        <authorList>
            <person name="Cuomo C."/>
            <person name="Litvintseva A."/>
            <person name="Heitman J."/>
            <person name="Chen Y."/>
            <person name="Sun S."/>
            <person name="Springer D."/>
            <person name="Dromer F."/>
            <person name="Young S."/>
            <person name="Zeng Q."/>
            <person name="Chapman S."/>
            <person name="Gujja S."/>
            <person name="Saif S."/>
            <person name="Birren B."/>
        </authorList>
    </citation>
    <scope>NUCLEOTIDE SEQUENCE [LARGE SCALE GENOMIC DNA]</scope>
    <source>
        <strain evidence="6 7">ATCC 28783</strain>
    </source>
</reference>
<keyword evidence="4" id="KW-0812">Transmembrane</keyword>
<dbReference type="AlphaFoldDB" id="A0A4Q1BRI2"/>
<dbReference type="GO" id="GO:0006906">
    <property type="term" value="P:vesicle fusion"/>
    <property type="evidence" value="ECO:0007669"/>
    <property type="project" value="TreeGrafter"/>
</dbReference>
<dbReference type="SUPFAM" id="SSF47661">
    <property type="entry name" value="t-snare proteins"/>
    <property type="match status" value="1"/>
</dbReference>
<evidence type="ECO:0000313" key="7">
    <source>
        <dbReference type="Proteomes" id="UP000289152"/>
    </source>
</evidence>
<dbReference type="Proteomes" id="UP000289152">
    <property type="component" value="Unassembled WGS sequence"/>
</dbReference>
<organism evidence="6 7">
    <name type="scientific">Tremella mesenterica</name>
    <name type="common">Jelly fungus</name>
    <dbReference type="NCBI Taxonomy" id="5217"/>
    <lineage>
        <taxon>Eukaryota</taxon>
        <taxon>Fungi</taxon>
        <taxon>Dikarya</taxon>
        <taxon>Basidiomycota</taxon>
        <taxon>Agaricomycotina</taxon>
        <taxon>Tremellomycetes</taxon>
        <taxon>Tremellales</taxon>
        <taxon>Tremellaceae</taxon>
        <taxon>Tremella</taxon>
    </lineage>
</organism>
<dbReference type="InterPro" id="IPR006012">
    <property type="entry name" value="Syntaxin/epimorphin_CS"/>
</dbReference>
<keyword evidence="4" id="KW-1133">Transmembrane helix</keyword>
<dbReference type="GO" id="GO:0005484">
    <property type="term" value="F:SNAP receptor activity"/>
    <property type="evidence" value="ECO:0007669"/>
    <property type="project" value="InterPro"/>
</dbReference>
<dbReference type="GO" id="GO:0012505">
    <property type="term" value="C:endomembrane system"/>
    <property type="evidence" value="ECO:0007669"/>
    <property type="project" value="TreeGrafter"/>
</dbReference>
<keyword evidence="4" id="KW-0472">Membrane</keyword>
<dbReference type="VEuPathDB" id="FungiDB:TREMEDRAFT_30655"/>
<dbReference type="STRING" id="5217.A0A4Q1BRI2"/>
<dbReference type="GO" id="GO:0006896">
    <property type="term" value="P:Golgi to vacuole transport"/>
    <property type="evidence" value="ECO:0007669"/>
    <property type="project" value="TreeGrafter"/>
</dbReference>
<protein>
    <submittedName>
        <fullName evidence="6">Syntaxin 7</fullName>
    </submittedName>
</protein>
<evidence type="ECO:0000256" key="3">
    <source>
        <dbReference type="SAM" id="MobiDB-lite"/>
    </source>
</evidence>